<dbReference type="PROSITE" id="PS00483">
    <property type="entry name" value="DIHYDROOROTASE_2"/>
    <property type="match status" value="1"/>
</dbReference>
<comment type="function">
    <text evidence="1 9">Catalyzes the reversible cyclization of carbamoyl aspartate to dihydroorotate.</text>
</comment>
<dbReference type="KEGG" id="wsu:WS2002"/>
<comment type="subunit">
    <text evidence="9">Homodimer.</text>
</comment>
<dbReference type="PANTHER" id="PTHR43137:SF1">
    <property type="entry name" value="DIHYDROOROTASE"/>
    <property type="match status" value="1"/>
</dbReference>
<dbReference type="EC" id="3.5.2.3" evidence="4 9"/>
<feature type="binding site" description="via carbamate group" evidence="9">
    <location>
        <position position="97"/>
    </location>
    <ligand>
        <name>Zn(2+)</name>
        <dbReference type="ChEBI" id="CHEBI:29105"/>
        <label>2</label>
    </ligand>
</feature>
<evidence type="ECO:0000256" key="1">
    <source>
        <dbReference type="ARBA" id="ARBA00002368"/>
    </source>
</evidence>
<dbReference type="InterPro" id="IPR032466">
    <property type="entry name" value="Metal_Hydrolase"/>
</dbReference>
<sequence>MERLTLIDPLDMHLHLREGETLKRVLPYTANLFSGAVVMPNLKTPLCTTQEVLSYKKSIEEACPKERFIPFMTLFFHENLTLEELTLAQIEGIRIIKLYPKGSTTGSEAGVAQILTPKTLQILETMQSLGLILSMHGESGGFVLEREFEFLSVYEEIARTFPKLQIIIEHMSDARSLERIERFSNLYGTLTLHHLLYTLDDLLGQALNPHLFCKPVLKLPRDREALQKAALGAHPKISFGSDSAPHPKEAKESAKGAAGIFSAPLLLPLLAELFERHGKLENLQAFVSDNAHRIYGIAPLGKRVTLLQEESLIEEDYSGFIPPEAGKRVRWRVESSC</sequence>
<evidence type="ECO:0000256" key="6">
    <source>
        <dbReference type="ARBA" id="ARBA00022801"/>
    </source>
</evidence>
<gene>
    <name evidence="11" type="primary">PYRC</name>
    <name evidence="9" type="synonym">pyrC</name>
    <name evidence="11" type="ordered locus">WS2002</name>
</gene>
<feature type="binding site" evidence="9">
    <location>
        <position position="13"/>
    </location>
    <ligand>
        <name>Zn(2+)</name>
        <dbReference type="ChEBI" id="CHEBI:29105"/>
        <label>1</label>
    </ligand>
</feature>
<feature type="active site" evidence="9">
    <location>
        <position position="242"/>
    </location>
</feature>
<dbReference type="Proteomes" id="UP000000422">
    <property type="component" value="Chromosome"/>
</dbReference>
<feature type="binding site" evidence="9">
    <location>
        <position position="242"/>
    </location>
    <ligand>
        <name>Zn(2+)</name>
        <dbReference type="ChEBI" id="CHEBI:29105"/>
        <label>1</label>
    </ligand>
</feature>
<accession>Q7M7Y5</accession>
<comment type="catalytic activity">
    <reaction evidence="9">
        <text>(S)-dihydroorotate + H2O = N-carbamoyl-L-aspartate + H(+)</text>
        <dbReference type="Rhea" id="RHEA:24296"/>
        <dbReference type="ChEBI" id="CHEBI:15377"/>
        <dbReference type="ChEBI" id="CHEBI:15378"/>
        <dbReference type="ChEBI" id="CHEBI:30864"/>
        <dbReference type="ChEBI" id="CHEBI:32814"/>
        <dbReference type="EC" id="3.5.2.3"/>
    </reaction>
</comment>
<feature type="binding site" evidence="9">
    <location>
        <position position="258"/>
    </location>
    <ligand>
        <name>substrate</name>
    </ligand>
</feature>
<evidence type="ECO:0000259" key="10">
    <source>
        <dbReference type="Pfam" id="PF04909"/>
    </source>
</evidence>
<feature type="binding site" evidence="9">
    <location>
        <begin position="15"/>
        <end position="17"/>
    </location>
    <ligand>
        <name>substrate</name>
    </ligand>
</feature>
<dbReference type="EMBL" id="BX571662">
    <property type="protein sequence ID" value="CAE11004.1"/>
    <property type="molecule type" value="Genomic_DNA"/>
</dbReference>
<evidence type="ECO:0000256" key="7">
    <source>
        <dbReference type="ARBA" id="ARBA00022833"/>
    </source>
</evidence>
<dbReference type="GO" id="GO:0008270">
    <property type="term" value="F:zinc ion binding"/>
    <property type="evidence" value="ECO:0007669"/>
    <property type="project" value="UniProtKB-UniRule"/>
</dbReference>
<feature type="binding site" evidence="9">
    <location>
        <position position="41"/>
    </location>
    <ligand>
        <name>substrate</name>
    </ligand>
</feature>
<dbReference type="Pfam" id="PF04909">
    <property type="entry name" value="Amidohydro_2"/>
    <property type="match status" value="1"/>
</dbReference>
<feature type="binding site" evidence="9">
    <location>
        <position position="15"/>
    </location>
    <ligand>
        <name>Zn(2+)</name>
        <dbReference type="ChEBI" id="CHEBI:29105"/>
        <label>1</label>
    </ligand>
</feature>
<comment type="caution">
    <text evidence="9">Lacks conserved residue(s) required for the propagation of feature annotation.</text>
</comment>
<dbReference type="PANTHER" id="PTHR43137">
    <property type="entry name" value="DIHYDROOROTASE"/>
    <property type="match status" value="1"/>
</dbReference>
<proteinExistence type="inferred from homology"/>
<dbReference type="STRING" id="273121.WS2002"/>
<evidence type="ECO:0000313" key="12">
    <source>
        <dbReference type="Proteomes" id="UP000000422"/>
    </source>
</evidence>
<feature type="binding site" description="via carbamate group" evidence="9">
    <location>
        <position position="97"/>
    </location>
    <ligand>
        <name>Zn(2+)</name>
        <dbReference type="ChEBI" id="CHEBI:29105"/>
        <label>1</label>
    </ligand>
</feature>
<keyword evidence="7 9" id="KW-0862">Zinc</keyword>
<keyword evidence="6 9" id="KW-0378">Hydrolase</keyword>
<keyword evidence="12" id="KW-1185">Reference proteome</keyword>
<evidence type="ECO:0000256" key="8">
    <source>
        <dbReference type="ARBA" id="ARBA00022975"/>
    </source>
</evidence>
<comment type="cofactor">
    <cofactor evidence="9">
        <name>Zn(2+)</name>
        <dbReference type="ChEBI" id="CHEBI:29105"/>
    </cofactor>
    <text evidence="9">Binds 2 Zn(2+) ions per subunit.</text>
</comment>
<feature type="binding site" evidence="9">
    <location>
        <position position="136"/>
    </location>
    <ligand>
        <name>Zn(2+)</name>
        <dbReference type="ChEBI" id="CHEBI:29105"/>
        <label>2</label>
    </ligand>
</feature>
<dbReference type="AlphaFoldDB" id="Q7M7Y5"/>
<feature type="domain" description="Amidohydrolase-related" evidence="10">
    <location>
        <begin position="78"/>
        <end position="297"/>
    </location>
</feature>
<dbReference type="NCBIfam" id="TIGR00856">
    <property type="entry name" value="pyrC_dimer"/>
    <property type="match status" value="1"/>
</dbReference>
<name>Q7M7Y5_WOLSU</name>
<dbReference type="UniPathway" id="UPA00070">
    <property type="reaction ID" value="UER00117"/>
</dbReference>
<dbReference type="PIRSF" id="PIRSF001237">
    <property type="entry name" value="DHOdimr"/>
    <property type="match status" value="1"/>
</dbReference>
<reference evidence="11 12" key="1">
    <citation type="journal article" date="2003" name="Proc. Natl. Acad. Sci. U.S.A.">
        <title>Complete genome sequence and analysis of Wolinella succinogenes.</title>
        <authorList>
            <person name="Baar C."/>
            <person name="Eppinger M."/>
            <person name="Raddatz G."/>
            <person name="Simon JM."/>
            <person name="Lanz C."/>
            <person name="Klimmek O."/>
            <person name="Nandakumar R."/>
            <person name="Gross R."/>
            <person name="Rosinus A."/>
            <person name="Keller H."/>
            <person name="Jagtap P."/>
            <person name="Linke B."/>
            <person name="Meyer F."/>
            <person name="Lederer H."/>
            <person name="Schuster S.C."/>
        </authorList>
    </citation>
    <scope>NUCLEOTIDE SEQUENCE [LARGE SCALE GENOMIC DNA]</scope>
    <source>
        <strain evidence="12">ATCC 29543 / DSM 1740 / CCUG 13145 / JCM 31913 / LMG 7466 / NCTC 11488 / FDC 602W</strain>
    </source>
</reference>
<dbReference type="GO" id="GO:0006207">
    <property type="term" value="P:'de novo' pyrimidine nucleobase biosynthetic process"/>
    <property type="evidence" value="ECO:0007669"/>
    <property type="project" value="TreeGrafter"/>
</dbReference>
<evidence type="ECO:0000256" key="2">
    <source>
        <dbReference type="ARBA" id="ARBA00004880"/>
    </source>
</evidence>
<feature type="binding site" evidence="9">
    <location>
        <position position="136"/>
    </location>
    <ligand>
        <name>substrate</name>
    </ligand>
</feature>
<dbReference type="HOGENOM" id="CLU_041558_0_0_7"/>
<dbReference type="RefSeq" id="WP_011139786.1">
    <property type="nucleotide sequence ID" value="NC_005090.1"/>
</dbReference>
<dbReference type="PROSITE" id="PS00482">
    <property type="entry name" value="DIHYDROOROTASE_1"/>
    <property type="match status" value="1"/>
</dbReference>
<feature type="binding site" evidence="9">
    <location>
        <position position="170"/>
    </location>
    <ligand>
        <name>Zn(2+)</name>
        <dbReference type="ChEBI" id="CHEBI:29105"/>
        <label>2</label>
    </ligand>
</feature>
<dbReference type="Gene3D" id="3.20.20.140">
    <property type="entry name" value="Metal-dependent hydrolases"/>
    <property type="match status" value="1"/>
</dbReference>
<comment type="pathway">
    <text evidence="2 9">Pyrimidine metabolism; UMP biosynthesis via de novo pathway; (S)-dihydroorotate from bicarbonate: step 3/3.</text>
</comment>
<evidence type="ECO:0000256" key="5">
    <source>
        <dbReference type="ARBA" id="ARBA00022723"/>
    </source>
</evidence>
<dbReference type="SUPFAM" id="SSF51556">
    <property type="entry name" value="Metallo-dependent hydrolases"/>
    <property type="match status" value="1"/>
</dbReference>
<evidence type="ECO:0000256" key="9">
    <source>
        <dbReference type="HAMAP-Rule" id="MF_00219"/>
    </source>
</evidence>
<dbReference type="InterPro" id="IPR006680">
    <property type="entry name" value="Amidohydro-rel"/>
</dbReference>
<dbReference type="GO" id="GO:0004151">
    <property type="term" value="F:dihydroorotase activity"/>
    <property type="evidence" value="ECO:0007669"/>
    <property type="project" value="UniProtKB-UniRule"/>
</dbReference>
<keyword evidence="8 9" id="KW-0665">Pyrimidine biosynthesis</keyword>
<evidence type="ECO:0000256" key="3">
    <source>
        <dbReference type="ARBA" id="ARBA00005631"/>
    </source>
</evidence>
<evidence type="ECO:0000313" key="11">
    <source>
        <dbReference type="EMBL" id="CAE11004.1"/>
    </source>
</evidence>
<dbReference type="InterPro" id="IPR004721">
    <property type="entry name" value="DHOdimr"/>
</dbReference>
<comment type="similarity">
    <text evidence="3 9">Belongs to the metallo-dependent hydrolases superfamily. DHOase family. Class II DHOase subfamily.</text>
</comment>
<dbReference type="InterPro" id="IPR002195">
    <property type="entry name" value="Dihydroorotase_CS"/>
</dbReference>
<feature type="binding site" evidence="9">
    <location>
        <position position="246"/>
    </location>
    <ligand>
        <name>substrate</name>
    </ligand>
</feature>
<dbReference type="HAMAP" id="MF_00219">
    <property type="entry name" value="PyrC_classII"/>
    <property type="match status" value="1"/>
</dbReference>
<dbReference type="CDD" id="cd01294">
    <property type="entry name" value="DHOase"/>
    <property type="match status" value="1"/>
</dbReference>
<keyword evidence="5 9" id="KW-0479">Metal-binding</keyword>
<dbReference type="GO" id="GO:0005829">
    <property type="term" value="C:cytosol"/>
    <property type="evidence" value="ECO:0007669"/>
    <property type="project" value="TreeGrafter"/>
</dbReference>
<dbReference type="eggNOG" id="COG0418">
    <property type="taxonomic scope" value="Bacteria"/>
</dbReference>
<feature type="modified residue" description="N6-carboxylysine" evidence="9">
    <location>
        <position position="97"/>
    </location>
</feature>
<dbReference type="GO" id="GO:0044205">
    <property type="term" value="P:'de novo' UMP biosynthetic process"/>
    <property type="evidence" value="ECO:0007669"/>
    <property type="project" value="UniProtKB-UniRule"/>
</dbReference>
<evidence type="ECO:0000256" key="4">
    <source>
        <dbReference type="ARBA" id="ARBA00012860"/>
    </source>
</evidence>
<organism evidence="11 12">
    <name type="scientific">Wolinella succinogenes (strain ATCC 29543 / DSM 1740 / CCUG 13145 / JCM 31913 / LMG 7466 / NCTC 11488 / FDC 602W)</name>
    <name type="common">Vibrio succinogenes</name>
    <dbReference type="NCBI Taxonomy" id="273121"/>
    <lineage>
        <taxon>Bacteria</taxon>
        <taxon>Pseudomonadati</taxon>
        <taxon>Campylobacterota</taxon>
        <taxon>Epsilonproteobacteria</taxon>
        <taxon>Campylobacterales</taxon>
        <taxon>Helicobacteraceae</taxon>
        <taxon>Wolinella</taxon>
    </lineage>
</organism>
<protein>
    <recommendedName>
        <fullName evidence="4 9">Dihydroorotase</fullName>
        <shortName evidence="9">DHOase</shortName>
        <ecNumber evidence="4 9">3.5.2.3</ecNumber>
    </recommendedName>
</protein>